<dbReference type="EMBL" id="JARBHA010000014">
    <property type="protein sequence ID" value="KAJ9683750.1"/>
    <property type="molecule type" value="Genomic_DNA"/>
</dbReference>
<protein>
    <recommendedName>
        <fullName evidence="6">40S ribosomal protein S19</fullName>
    </recommendedName>
</protein>
<dbReference type="InterPro" id="IPR001266">
    <property type="entry name" value="Ribosomal_eS19"/>
</dbReference>
<evidence type="ECO:0000313" key="5">
    <source>
        <dbReference type="Proteomes" id="UP001168098"/>
    </source>
</evidence>
<keyword evidence="3" id="KW-0687">Ribonucleoprotein</keyword>
<dbReference type="Pfam" id="PF01090">
    <property type="entry name" value="Ribosomal_S19e"/>
    <property type="match status" value="1"/>
</dbReference>
<dbReference type="GO" id="GO:0000028">
    <property type="term" value="P:ribosomal small subunit assembly"/>
    <property type="evidence" value="ECO:0007669"/>
    <property type="project" value="TreeGrafter"/>
</dbReference>
<keyword evidence="5" id="KW-1185">Reference proteome</keyword>
<dbReference type="SUPFAM" id="SSF46785">
    <property type="entry name" value="Winged helix' DNA-binding domain"/>
    <property type="match status" value="1"/>
</dbReference>
<dbReference type="InterPro" id="IPR036388">
    <property type="entry name" value="WH-like_DNA-bd_sf"/>
</dbReference>
<gene>
    <name evidence="4" type="ORF">PVL29_019358</name>
</gene>
<dbReference type="Proteomes" id="UP001168098">
    <property type="component" value="Unassembled WGS sequence"/>
</dbReference>
<comment type="caution">
    <text evidence="4">The sequence shown here is derived from an EMBL/GenBank/DDBJ whole genome shotgun (WGS) entry which is preliminary data.</text>
</comment>
<organism evidence="4 5">
    <name type="scientific">Vitis rotundifolia</name>
    <name type="common">Muscadine grape</name>
    <dbReference type="NCBI Taxonomy" id="103349"/>
    <lineage>
        <taxon>Eukaryota</taxon>
        <taxon>Viridiplantae</taxon>
        <taxon>Streptophyta</taxon>
        <taxon>Embryophyta</taxon>
        <taxon>Tracheophyta</taxon>
        <taxon>Spermatophyta</taxon>
        <taxon>Magnoliopsida</taxon>
        <taxon>eudicotyledons</taxon>
        <taxon>Gunneridae</taxon>
        <taxon>Pentapetalae</taxon>
        <taxon>rosids</taxon>
        <taxon>Vitales</taxon>
        <taxon>Vitaceae</taxon>
        <taxon>Viteae</taxon>
        <taxon>Vitis</taxon>
    </lineage>
</organism>
<evidence type="ECO:0000256" key="3">
    <source>
        <dbReference type="ARBA" id="ARBA00023274"/>
    </source>
</evidence>
<evidence type="ECO:0000256" key="2">
    <source>
        <dbReference type="ARBA" id="ARBA00022980"/>
    </source>
</evidence>
<dbReference type="FunFam" id="1.10.10.10:FF:000118">
    <property type="entry name" value="40S ribosomal protein S19"/>
    <property type="match status" value="1"/>
</dbReference>
<dbReference type="GO" id="GO:0003735">
    <property type="term" value="F:structural constituent of ribosome"/>
    <property type="evidence" value="ECO:0007669"/>
    <property type="project" value="InterPro"/>
</dbReference>
<dbReference type="InterPro" id="IPR036390">
    <property type="entry name" value="WH_DNA-bd_sf"/>
</dbReference>
<dbReference type="SMART" id="SM01413">
    <property type="entry name" value="Ribosomal_S19e"/>
    <property type="match status" value="1"/>
</dbReference>
<dbReference type="AlphaFoldDB" id="A0AA38Z7N6"/>
<name>A0AA38Z7N6_VITRO</name>
<dbReference type="PANTHER" id="PTHR11710:SF0">
    <property type="entry name" value="40S RIBOSOMAL PROTEIN S19"/>
    <property type="match status" value="1"/>
</dbReference>
<keyword evidence="2" id="KW-0689">Ribosomal protein</keyword>
<dbReference type="GO" id="GO:0022627">
    <property type="term" value="C:cytosolic small ribosomal subunit"/>
    <property type="evidence" value="ECO:0007669"/>
    <property type="project" value="TreeGrafter"/>
</dbReference>
<evidence type="ECO:0000313" key="4">
    <source>
        <dbReference type="EMBL" id="KAJ9683750.1"/>
    </source>
</evidence>
<proteinExistence type="inferred from homology"/>
<dbReference type="PROSITE" id="PS00628">
    <property type="entry name" value="RIBOSOMAL_S19E"/>
    <property type="match status" value="1"/>
</dbReference>
<evidence type="ECO:0008006" key="6">
    <source>
        <dbReference type="Google" id="ProtNLM"/>
    </source>
</evidence>
<dbReference type="Gene3D" id="1.10.10.10">
    <property type="entry name" value="Winged helix-like DNA-binding domain superfamily/Winged helix DNA-binding domain"/>
    <property type="match status" value="1"/>
</dbReference>
<dbReference type="GO" id="GO:0006412">
    <property type="term" value="P:translation"/>
    <property type="evidence" value="ECO:0007669"/>
    <property type="project" value="InterPro"/>
</dbReference>
<reference evidence="4 5" key="1">
    <citation type="journal article" date="2023" name="BMC Biotechnol.">
        <title>Vitis rotundifolia cv Carlos genome sequencing.</title>
        <authorList>
            <person name="Huff M."/>
            <person name="Hulse-Kemp A."/>
            <person name="Scheffler B."/>
            <person name="Youngblood R."/>
            <person name="Simpson S."/>
            <person name="Babiker E."/>
            <person name="Staton M."/>
        </authorList>
    </citation>
    <scope>NUCLEOTIDE SEQUENCE [LARGE SCALE GENOMIC DNA]</scope>
    <source>
        <tissue evidence="4">Leaf</tissue>
    </source>
</reference>
<sequence length="149" mass="17118">MQIPERFKLPEPNDIKPRSMYSIKLQRSLYELKQSGSIYNSAPTQQYWNDIKHILCYIRETINMTSMARKIYLGQGFGFGAFRRIYGGAKRNGSRPPHFCESSGAIARHILQELQKMKILDIDPKGGRRITSSGQRDLDQVARRILVAS</sequence>
<dbReference type="PANTHER" id="PTHR11710">
    <property type="entry name" value="40S RIBOSOMAL PROTEIN S19"/>
    <property type="match status" value="1"/>
</dbReference>
<comment type="similarity">
    <text evidence="1">Belongs to the eukaryotic ribosomal protein eS19 family.</text>
</comment>
<dbReference type="InterPro" id="IPR018277">
    <property type="entry name" value="Ribosomal_eS19_CS"/>
</dbReference>
<accession>A0AA38Z7N6</accession>
<dbReference type="GO" id="GO:0003723">
    <property type="term" value="F:RNA binding"/>
    <property type="evidence" value="ECO:0007669"/>
    <property type="project" value="TreeGrafter"/>
</dbReference>
<evidence type="ECO:0000256" key="1">
    <source>
        <dbReference type="ARBA" id="ARBA00010014"/>
    </source>
</evidence>